<feature type="domain" description="Aminoglycoside phosphotransferase" evidence="1">
    <location>
        <begin position="51"/>
        <end position="238"/>
    </location>
</feature>
<dbReference type="InterPro" id="IPR011009">
    <property type="entry name" value="Kinase-like_dom_sf"/>
</dbReference>
<evidence type="ECO:0000313" key="3">
    <source>
        <dbReference type="Proteomes" id="UP001050691"/>
    </source>
</evidence>
<accession>A0AAV5AES3</accession>
<gene>
    <name evidence="2" type="ORF">Clacol_006979</name>
</gene>
<dbReference type="EMBL" id="BPWL01000007">
    <property type="protein sequence ID" value="GJJ12735.1"/>
    <property type="molecule type" value="Genomic_DNA"/>
</dbReference>
<dbReference type="PANTHER" id="PTHR21310:SF58">
    <property type="entry name" value="AMINOGLYCOSIDE PHOSPHOTRANSFERASE DOMAIN-CONTAINING PROTEIN"/>
    <property type="match status" value="1"/>
</dbReference>
<comment type="caution">
    <text evidence="2">The sequence shown here is derived from an EMBL/GenBank/DDBJ whole genome shotgun (WGS) entry which is preliminary data.</text>
</comment>
<keyword evidence="3" id="KW-1185">Reference proteome</keyword>
<reference evidence="2" key="1">
    <citation type="submission" date="2021-10" db="EMBL/GenBank/DDBJ databases">
        <title>De novo Genome Assembly of Clathrus columnatus (Basidiomycota, Fungi) Using Illumina and Nanopore Sequence Data.</title>
        <authorList>
            <person name="Ogiso-Tanaka E."/>
            <person name="Itagaki H."/>
            <person name="Hosoya T."/>
            <person name="Hosaka K."/>
        </authorList>
    </citation>
    <scope>NUCLEOTIDE SEQUENCE</scope>
    <source>
        <strain evidence="2">MO-923</strain>
    </source>
</reference>
<dbReference type="Gene3D" id="3.90.1200.10">
    <property type="match status" value="1"/>
</dbReference>
<dbReference type="Proteomes" id="UP001050691">
    <property type="component" value="Unassembled WGS sequence"/>
</dbReference>
<proteinExistence type="predicted"/>
<dbReference type="PANTHER" id="PTHR21310">
    <property type="entry name" value="AMINOGLYCOSIDE PHOSPHOTRANSFERASE-RELATED-RELATED"/>
    <property type="match status" value="1"/>
</dbReference>
<evidence type="ECO:0000259" key="1">
    <source>
        <dbReference type="Pfam" id="PF01636"/>
    </source>
</evidence>
<sequence length="268" mass="31341">MEAEETLQNEYIINRRVSPNVQLFPFGVYAKLSDSQEEPLATEFVRLNTTIPVPKVLDVIPSYLYGTQFDSVILLTKRIPGVPFSDSTKFEIETATPEQREIFQRTLYTWLTQLRNIPTPHSEKVCGFSGGSLTSFRIETAHRQRVGPWSDVREFHAQNFNTAFPNYPDEADEQTKRAILERPSKEYRICLTHGDLQPHNLLIDDNGRPCGLIDWETASWMPEYWEHIIAIRMFVHGYPAWANIWREIFPQYEDDLRIEGQIDKWFFP</sequence>
<evidence type="ECO:0000313" key="2">
    <source>
        <dbReference type="EMBL" id="GJJ12735.1"/>
    </source>
</evidence>
<dbReference type="InterPro" id="IPR002575">
    <property type="entry name" value="Aminoglycoside_PTrfase"/>
</dbReference>
<protein>
    <recommendedName>
        <fullName evidence="1">Aminoglycoside phosphotransferase domain-containing protein</fullName>
    </recommendedName>
</protein>
<organism evidence="2 3">
    <name type="scientific">Clathrus columnatus</name>
    <dbReference type="NCBI Taxonomy" id="1419009"/>
    <lineage>
        <taxon>Eukaryota</taxon>
        <taxon>Fungi</taxon>
        <taxon>Dikarya</taxon>
        <taxon>Basidiomycota</taxon>
        <taxon>Agaricomycotina</taxon>
        <taxon>Agaricomycetes</taxon>
        <taxon>Phallomycetidae</taxon>
        <taxon>Phallales</taxon>
        <taxon>Clathraceae</taxon>
        <taxon>Clathrus</taxon>
    </lineage>
</organism>
<dbReference type="SUPFAM" id="SSF56112">
    <property type="entry name" value="Protein kinase-like (PK-like)"/>
    <property type="match status" value="1"/>
</dbReference>
<name>A0AAV5AES3_9AGAM</name>
<dbReference type="Pfam" id="PF01636">
    <property type="entry name" value="APH"/>
    <property type="match status" value="1"/>
</dbReference>
<dbReference type="InterPro" id="IPR051678">
    <property type="entry name" value="AGP_Transferase"/>
</dbReference>
<dbReference type="AlphaFoldDB" id="A0AAV5AES3"/>